<evidence type="ECO:0000313" key="2">
    <source>
        <dbReference type="Proteomes" id="UP000433737"/>
    </source>
</evidence>
<gene>
    <name evidence="1" type="ORF">PANT111_560029</name>
</gene>
<dbReference type="Proteomes" id="UP000433737">
    <property type="component" value="Unassembled WGS sequence"/>
</dbReference>
<sequence length="73" mass="8490">MDNFILLYRSHEVINNLKNNLDLVKSWKAQIFRPHGLNRPKHSSVNVINKQQNWQTRSFASSSMRSRKLPAAG</sequence>
<dbReference type="AlphaFoldDB" id="A0AAX3JCA7"/>
<reference evidence="1 2" key="1">
    <citation type="submission" date="2019-10" db="EMBL/GenBank/DDBJ databases">
        <authorList>
            <person name="Karimi E."/>
        </authorList>
    </citation>
    <scope>NUCLEOTIDE SEQUENCE [LARGE SCALE GENOMIC DNA]</scope>
    <source>
        <strain evidence="1">Pantoea sp. 111</strain>
    </source>
</reference>
<accession>A0AAX3JCA7</accession>
<protein>
    <submittedName>
        <fullName evidence="1">Uncharacterized protein</fullName>
    </submittedName>
</protein>
<organism evidence="1 2">
    <name type="scientific">Pantoea brenneri</name>
    <dbReference type="NCBI Taxonomy" id="472694"/>
    <lineage>
        <taxon>Bacteria</taxon>
        <taxon>Pseudomonadati</taxon>
        <taxon>Pseudomonadota</taxon>
        <taxon>Gammaproteobacteria</taxon>
        <taxon>Enterobacterales</taxon>
        <taxon>Erwiniaceae</taxon>
        <taxon>Pantoea</taxon>
    </lineage>
</organism>
<dbReference type="EMBL" id="CABWMH010000052">
    <property type="protein sequence ID" value="VXC59080.1"/>
    <property type="molecule type" value="Genomic_DNA"/>
</dbReference>
<comment type="caution">
    <text evidence="1">The sequence shown here is derived from an EMBL/GenBank/DDBJ whole genome shotgun (WGS) entry which is preliminary data.</text>
</comment>
<name>A0AAX3JCA7_9GAMM</name>
<proteinExistence type="predicted"/>
<evidence type="ECO:0000313" key="1">
    <source>
        <dbReference type="EMBL" id="VXC59080.1"/>
    </source>
</evidence>